<dbReference type="EMBL" id="JBBWWR010000006">
    <property type="protein sequence ID" value="KAK8964984.1"/>
    <property type="molecule type" value="Genomic_DNA"/>
</dbReference>
<keyword evidence="3" id="KW-1185">Reference proteome</keyword>
<proteinExistence type="predicted"/>
<dbReference type="Proteomes" id="UP001412067">
    <property type="component" value="Unassembled WGS sequence"/>
</dbReference>
<reference evidence="2 3" key="1">
    <citation type="journal article" date="2022" name="Nat. Plants">
        <title>Genomes of leafy and leafless Platanthera orchids illuminate the evolution of mycoheterotrophy.</title>
        <authorList>
            <person name="Li M.H."/>
            <person name="Liu K.W."/>
            <person name="Li Z."/>
            <person name="Lu H.C."/>
            <person name="Ye Q.L."/>
            <person name="Zhang D."/>
            <person name="Wang J.Y."/>
            <person name="Li Y.F."/>
            <person name="Zhong Z.M."/>
            <person name="Liu X."/>
            <person name="Yu X."/>
            <person name="Liu D.K."/>
            <person name="Tu X.D."/>
            <person name="Liu B."/>
            <person name="Hao Y."/>
            <person name="Liao X.Y."/>
            <person name="Jiang Y.T."/>
            <person name="Sun W.H."/>
            <person name="Chen J."/>
            <person name="Chen Y.Q."/>
            <person name="Ai Y."/>
            <person name="Zhai J.W."/>
            <person name="Wu S.S."/>
            <person name="Zhou Z."/>
            <person name="Hsiao Y.Y."/>
            <person name="Wu W.L."/>
            <person name="Chen Y.Y."/>
            <person name="Lin Y.F."/>
            <person name="Hsu J.L."/>
            <person name="Li C.Y."/>
            <person name="Wang Z.W."/>
            <person name="Zhao X."/>
            <person name="Zhong W.Y."/>
            <person name="Ma X.K."/>
            <person name="Ma L."/>
            <person name="Huang J."/>
            <person name="Chen G.Z."/>
            <person name="Huang M.Z."/>
            <person name="Huang L."/>
            <person name="Peng D.H."/>
            <person name="Luo Y.B."/>
            <person name="Zou S.Q."/>
            <person name="Chen S.P."/>
            <person name="Lan S."/>
            <person name="Tsai W.C."/>
            <person name="Van de Peer Y."/>
            <person name="Liu Z.J."/>
        </authorList>
    </citation>
    <scope>NUCLEOTIDE SEQUENCE [LARGE SCALE GENOMIC DNA]</scope>
    <source>
        <strain evidence="2">Lor288</strain>
    </source>
</reference>
<gene>
    <name evidence="2" type="ORF">KSP40_PGU016945</name>
</gene>
<feature type="signal peptide" evidence="1">
    <location>
        <begin position="1"/>
        <end position="23"/>
    </location>
</feature>
<organism evidence="2 3">
    <name type="scientific">Platanthera guangdongensis</name>
    <dbReference type="NCBI Taxonomy" id="2320717"/>
    <lineage>
        <taxon>Eukaryota</taxon>
        <taxon>Viridiplantae</taxon>
        <taxon>Streptophyta</taxon>
        <taxon>Embryophyta</taxon>
        <taxon>Tracheophyta</taxon>
        <taxon>Spermatophyta</taxon>
        <taxon>Magnoliopsida</taxon>
        <taxon>Liliopsida</taxon>
        <taxon>Asparagales</taxon>
        <taxon>Orchidaceae</taxon>
        <taxon>Orchidoideae</taxon>
        <taxon>Orchideae</taxon>
        <taxon>Orchidinae</taxon>
        <taxon>Platanthera</taxon>
    </lineage>
</organism>
<name>A0ABR2MN07_9ASPA</name>
<comment type="caution">
    <text evidence="2">The sequence shown here is derived from an EMBL/GenBank/DDBJ whole genome shotgun (WGS) entry which is preliminary data.</text>
</comment>
<accession>A0ABR2MN07</accession>
<feature type="chain" id="PRO_5047090021" evidence="1">
    <location>
        <begin position="24"/>
        <end position="105"/>
    </location>
</feature>
<sequence length="105" mass="12151">MKPSRIQLLLYCLLFGLANTWEAMSEQNIVGKATKDPDRLRLIVVNPRQYTGKPRVGTMRELMRVMEIVHQRLGEVHGNPILAYRTSMLVRNLIFDLSHPFLTTM</sequence>
<evidence type="ECO:0000313" key="3">
    <source>
        <dbReference type="Proteomes" id="UP001412067"/>
    </source>
</evidence>
<keyword evidence="1" id="KW-0732">Signal</keyword>
<evidence type="ECO:0000256" key="1">
    <source>
        <dbReference type="SAM" id="SignalP"/>
    </source>
</evidence>
<evidence type="ECO:0000313" key="2">
    <source>
        <dbReference type="EMBL" id="KAK8964984.1"/>
    </source>
</evidence>
<protein>
    <submittedName>
        <fullName evidence="2">Uncharacterized protein</fullName>
    </submittedName>
</protein>